<keyword evidence="1" id="KW-0812">Transmembrane</keyword>
<gene>
    <name evidence="2" type="ORF">UFOPK3957_01089</name>
</gene>
<reference evidence="2" key="1">
    <citation type="submission" date="2020-05" db="EMBL/GenBank/DDBJ databases">
        <authorList>
            <person name="Chiriac C."/>
            <person name="Salcher M."/>
            <person name="Ghai R."/>
            <person name="Kavagutti S V."/>
        </authorList>
    </citation>
    <scope>NUCLEOTIDE SEQUENCE</scope>
</reference>
<protein>
    <submittedName>
        <fullName evidence="2">Unannotated protein</fullName>
    </submittedName>
</protein>
<sequence>MLPAALWIIGGLGIITIIQRMVVVRRQLRP</sequence>
<keyword evidence="1" id="KW-1133">Transmembrane helix</keyword>
<proteinExistence type="predicted"/>
<evidence type="ECO:0000313" key="2">
    <source>
        <dbReference type="EMBL" id="CAB4992656.1"/>
    </source>
</evidence>
<dbReference type="EMBL" id="CAFBOM010000180">
    <property type="protein sequence ID" value="CAB4992656.1"/>
    <property type="molecule type" value="Genomic_DNA"/>
</dbReference>
<name>A0A6J7NHR5_9ZZZZ</name>
<evidence type="ECO:0000256" key="1">
    <source>
        <dbReference type="SAM" id="Phobius"/>
    </source>
</evidence>
<dbReference type="AlphaFoldDB" id="A0A6J7NHR5"/>
<organism evidence="2">
    <name type="scientific">freshwater metagenome</name>
    <dbReference type="NCBI Taxonomy" id="449393"/>
    <lineage>
        <taxon>unclassified sequences</taxon>
        <taxon>metagenomes</taxon>
        <taxon>ecological metagenomes</taxon>
    </lineage>
</organism>
<accession>A0A6J7NHR5</accession>
<keyword evidence="1" id="KW-0472">Membrane</keyword>
<feature type="transmembrane region" description="Helical" evidence="1">
    <location>
        <begin position="6"/>
        <end position="24"/>
    </location>
</feature>